<proteinExistence type="predicted"/>
<evidence type="ECO:0000313" key="2">
    <source>
        <dbReference type="EMBL" id="OAR05077.1"/>
    </source>
</evidence>
<reference evidence="2 3" key="1">
    <citation type="submission" date="2015-09" db="EMBL/GenBank/DDBJ databases">
        <title>Draft genome sequence of Hydrogenibacillus schlegelii DSM 2000.</title>
        <authorList>
            <person name="Hemp J."/>
        </authorList>
    </citation>
    <scope>NUCLEOTIDE SEQUENCE [LARGE SCALE GENOMIC DNA]</scope>
    <source>
        <strain evidence="2 3">MA 48</strain>
    </source>
</reference>
<feature type="region of interest" description="Disordered" evidence="1">
    <location>
        <begin position="1"/>
        <end position="23"/>
    </location>
</feature>
<evidence type="ECO:0008006" key="4">
    <source>
        <dbReference type="Google" id="ProtNLM"/>
    </source>
</evidence>
<evidence type="ECO:0000256" key="1">
    <source>
        <dbReference type="SAM" id="MobiDB-lite"/>
    </source>
</evidence>
<comment type="caution">
    <text evidence="2">The sequence shown here is derived from an EMBL/GenBank/DDBJ whole genome shotgun (WGS) entry which is preliminary data.</text>
</comment>
<dbReference type="STRING" id="1484.SA87_06115"/>
<protein>
    <recommendedName>
        <fullName evidence="4">Spore coat F-containing protein</fullName>
    </recommendedName>
</protein>
<dbReference type="OrthoDB" id="1647790at2"/>
<dbReference type="Pfam" id="PF07875">
    <property type="entry name" value="Coat_F"/>
    <property type="match status" value="1"/>
</dbReference>
<evidence type="ECO:0000313" key="3">
    <source>
        <dbReference type="Proteomes" id="UP000243024"/>
    </source>
</evidence>
<dbReference type="AlphaFoldDB" id="A0A179IQW2"/>
<name>A0A179IQW2_HYDSH</name>
<organism evidence="2 3">
    <name type="scientific">Hydrogenibacillus schlegelii</name>
    <name type="common">Bacillus schlegelii</name>
    <dbReference type="NCBI Taxonomy" id="1484"/>
    <lineage>
        <taxon>Bacteria</taxon>
        <taxon>Bacillati</taxon>
        <taxon>Bacillota</taxon>
        <taxon>Bacilli</taxon>
        <taxon>Bacillales</taxon>
        <taxon>Bacillales Family X. Incertae Sedis</taxon>
        <taxon>Hydrogenibacillus</taxon>
    </lineage>
</organism>
<accession>A0A179IQW2</accession>
<dbReference type="InterPro" id="IPR012851">
    <property type="entry name" value="Spore_coat_CotF-like"/>
</dbReference>
<dbReference type="EMBL" id="JXBB01000005">
    <property type="protein sequence ID" value="OAR05077.1"/>
    <property type="molecule type" value="Genomic_DNA"/>
</dbReference>
<sequence>MAQARTTISPPAPAESPSPAMNDRDIANALLALEKSLTSGLNITAWEASNDALHQDLMNMLQDSHQAVRRIYNFMFAQGWYPIDVEEQAKVDEAFSQFDQKLKGELPPQGMLQ</sequence>
<gene>
    <name evidence="2" type="ORF">SA87_06115</name>
</gene>
<dbReference type="Proteomes" id="UP000243024">
    <property type="component" value="Unassembled WGS sequence"/>
</dbReference>
<keyword evidence="3" id="KW-1185">Reference proteome</keyword>
<dbReference type="RefSeq" id="WP_066198841.1">
    <property type="nucleotide sequence ID" value="NZ_CBCSAS010000034.1"/>
</dbReference>